<dbReference type="InterPro" id="IPR014327">
    <property type="entry name" value="RNA_pol_sigma70_bacteroid"/>
</dbReference>
<evidence type="ECO:0000259" key="5">
    <source>
        <dbReference type="Pfam" id="PF04542"/>
    </source>
</evidence>
<dbReference type="Pfam" id="PF08281">
    <property type="entry name" value="Sigma70_r4_2"/>
    <property type="match status" value="1"/>
</dbReference>
<evidence type="ECO:0000313" key="8">
    <source>
        <dbReference type="Proteomes" id="UP000286246"/>
    </source>
</evidence>
<keyword evidence="8" id="KW-1185">Reference proteome</keyword>
<dbReference type="InterPro" id="IPR013249">
    <property type="entry name" value="RNA_pol_sigma70_r4_t2"/>
</dbReference>
<dbReference type="GO" id="GO:0016987">
    <property type="term" value="F:sigma factor activity"/>
    <property type="evidence" value="ECO:0007669"/>
    <property type="project" value="UniProtKB-KW"/>
</dbReference>
<dbReference type="Pfam" id="PF04542">
    <property type="entry name" value="Sigma70_r2"/>
    <property type="match status" value="1"/>
</dbReference>
<organism evidence="7 8">
    <name type="scientific">Sphingobacterium detergens</name>
    <dbReference type="NCBI Taxonomy" id="1145106"/>
    <lineage>
        <taxon>Bacteria</taxon>
        <taxon>Pseudomonadati</taxon>
        <taxon>Bacteroidota</taxon>
        <taxon>Sphingobacteriia</taxon>
        <taxon>Sphingobacteriales</taxon>
        <taxon>Sphingobacteriaceae</taxon>
        <taxon>Sphingobacterium</taxon>
    </lineage>
</organism>
<feature type="domain" description="RNA polymerase sigma-70 region 2" evidence="5">
    <location>
        <begin position="15"/>
        <end position="80"/>
    </location>
</feature>
<evidence type="ECO:0000256" key="4">
    <source>
        <dbReference type="ARBA" id="ARBA00023163"/>
    </source>
</evidence>
<dbReference type="EMBL" id="RAPY01000007">
    <property type="protein sequence ID" value="RKE43544.1"/>
    <property type="molecule type" value="Genomic_DNA"/>
</dbReference>
<evidence type="ECO:0000256" key="1">
    <source>
        <dbReference type="ARBA" id="ARBA00010641"/>
    </source>
</evidence>
<dbReference type="GO" id="GO:0003677">
    <property type="term" value="F:DNA binding"/>
    <property type="evidence" value="ECO:0007669"/>
    <property type="project" value="InterPro"/>
</dbReference>
<dbReference type="RefSeq" id="WP_120261898.1">
    <property type="nucleotide sequence ID" value="NZ_RAPY01000007.1"/>
</dbReference>
<keyword evidence="4" id="KW-0804">Transcription</keyword>
<dbReference type="PANTHER" id="PTHR43133:SF46">
    <property type="entry name" value="RNA POLYMERASE SIGMA-70 FACTOR ECF SUBFAMILY"/>
    <property type="match status" value="1"/>
</dbReference>
<reference evidence="7 8" key="1">
    <citation type="submission" date="2018-09" db="EMBL/GenBank/DDBJ databases">
        <title>Genomic Encyclopedia of Type Strains, Phase III (KMG-III): the genomes of soil and plant-associated and newly described type strains.</title>
        <authorList>
            <person name="Whitman W."/>
        </authorList>
    </citation>
    <scope>NUCLEOTIDE SEQUENCE [LARGE SCALE GENOMIC DNA]</scope>
    <source>
        <strain evidence="7 8">CECT 7938</strain>
    </source>
</reference>
<dbReference type="InterPro" id="IPR007627">
    <property type="entry name" value="RNA_pol_sigma70_r2"/>
</dbReference>
<dbReference type="Gene3D" id="1.10.10.10">
    <property type="entry name" value="Winged helix-like DNA-binding domain superfamily/Winged helix DNA-binding domain"/>
    <property type="match status" value="1"/>
</dbReference>
<accession>A0A420AGB8</accession>
<dbReference type="Proteomes" id="UP000286246">
    <property type="component" value="Unassembled WGS sequence"/>
</dbReference>
<name>A0A420AGB8_SPHD1</name>
<dbReference type="NCBIfam" id="TIGR02937">
    <property type="entry name" value="sigma70-ECF"/>
    <property type="match status" value="1"/>
</dbReference>
<feature type="domain" description="RNA polymerase sigma factor 70 region 4 type 2" evidence="6">
    <location>
        <begin position="113"/>
        <end position="158"/>
    </location>
</feature>
<dbReference type="InterPro" id="IPR013324">
    <property type="entry name" value="RNA_pol_sigma_r3/r4-like"/>
</dbReference>
<dbReference type="InterPro" id="IPR039425">
    <property type="entry name" value="RNA_pol_sigma-70-like"/>
</dbReference>
<evidence type="ECO:0000256" key="2">
    <source>
        <dbReference type="ARBA" id="ARBA00023015"/>
    </source>
</evidence>
<dbReference type="GO" id="GO:0006352">
    <property type="term" value="P:DNA-templated transcription initiation"/>
    <property type="evidence" value="ECO:0007669"/>
    <property type="project" value="InterPro"/>
</dbReference>
<evidence type="ECO:0000259" key="6">
    <source>
        <dbReference type="Pfam" id="PF08281"/>
    </source>
</evidence>
<keyword evidence="3" id="KW-0731">Sigma factor</keyword>
<comment type="similarity">
    <text evidence="1">Belongs to the sigma-70 factor family. ECF subfamily.</text>
</comment>
<dbReference type="SUPFAM" id="SSF88659">
    <property type="entry name" value="Sigma3 and sigma4 domains of RNA polymerase sigma factors"/>
    <property type="match status" value="1"/>
</dbReference>
<proteinExistence type="inferred from homology"/>
<sequence length="184" mass="21877">MPIENNNIPDFKNFFLSYKDKVYKYALLHLKGEDTAADLVQEAFSRIWKKWSELDENKNPQSYLYTIAKNLVFDELRKQKVRIQFKLDGIDTSRQVDNSNEESIRFKDLERVYREAIEKLPRARLEIFLLSKEEFLDNQEIADRLGISVNTVRDQLVKGNKFVRQYILDNFEISIALLIFLTIF</sequence>
<evidence type="ECO:0000256" key="3">
    <source>
        <dbReference type="ARBA" id="ARBA00023082"/>
    </source>
</evidence>
<dbReference type="InterPro" id="IPR014284">
    <property type="entry name" value="RNA_pol_sigma-70_dom"/>
</dbReference>
<protein>
    <submittedName>
        <fullName evidence="7">RNA polymerase sigma-70 factor (ECF subfamily)</fullName>
    </submittedName>
</protein>
<keyword evidence="2" id="KW-0805">Transcription regulation</keyword>
<evidence type="ECO:0000313" key="7">
    <source>
        <dbReference type="EMBL" id="RKE43544.1"/>
    </source>
</evidence>
<dbReference type="AlphaFoldDB" id="A0A420AGB8"/>
<dbReference type="InterPro" id="IPR036388">
    <property type="entry name" value="WH-like_DNA-bd_sf"/>
</dbReference>
<dbReference type="PANTHER" id="PTHR43133">
    <property type="entry name" value="RNA POLYMERASE ECF-TYPE SIGMA FACTO"/>
    <property type="match status" value="1"/>
</dbReference>
<comment type="caution">
    <text evidence="7">The sequence shown here is derived from an EMBL/GenBank/DDBJ whole genome shotgun (WGS) entry which is preliminary data.</text>
</comment>
<dbReference type="OrthoDB" id="659577at2"/>
<dbReference type="Gene3D" id="1.10.1740.10">
    <property type="match status" value="1"/>
</dbReference>
<dbReference type="SUPFAM" id="SSF88946">
    <property type="entry name" value="Sigma2 domain of RNA polymerase sigma factors"/>
    <property type="match status" value="1"/>
</dbReference>
<gene>
    <name evidence="7" type="ORF">DFQ12_5330</name>
</gene>
<dbReference type="InterPro" id="IPR013325">
    <property type="entry name" value="RNA_pol_sigma_r2"/>
</dbReference>
<dbReference type="NCBIfam" id="TIGR02985">
    <property type="entry name" value="Sig70_bacteroi1"/>
    <property type="match status" value="1"/>
</dbReference>